<organism evidence="1 2">
    <name type="scientific">Eumeta variegata</name>
    <name type="common">Bagworm moth</name>
    <name type="synonym">Eumeta japonica</name>
    <dbReference type="NCBI Taxonomy" id="151549"/>
    <lineage>
        <taxon>Eukaryota</taxon>
        <taxon>Metazoa</taxon>
        <taxon>Ecdysozoa</taxon>
        <taxon>Arthropoda</taxon>
        <taxon>Hexapoda</taxon>
        <taxon>Insecta</taxon>
        <taxon>Pterygota</taxon>
        <taxon>Neoptera</taxon>
        <taxon>Endopterygota</taxon>
        <taxon>Lepidoptera</taxon>
        <taxon>Glossata</taxon>
        <taxon>Ditrysia</taxon>
        <taxon>Tineoidea</taxon>
        <taxon>Psychidae</taxon>
        <taxon>Oiketicinae</taxon>
        <taxon>Eumeta</taxon>
    </lineage>
</organism>
<dbReference type="EMBL" id="BGZK01005969">
    <property type="protein sequence ID" value="GBP16174.1"/>
    <property type="molecule type" value="Genomic_DNA"/>
</dbReference>
<comment type="caution">
    <text evidence="1">The sequence shown here is derived from an EMBL/GenBank/DDBJ whole genome shotgun (WGS) entry which is preliminary data.</text>
</comment>
<sequence>MECLTEIERLPLLSLNLIKAAVIQYGGRACFVYPTLLPLYTCMARPKDIVLAVEDDELRVLSVQTFLYERYVVLKLFLTQGSDLESFHVSPINVKVCSRLSVFHYTINNVRDQQLNVLPQTR</sequence>
<proteinExistence type="predicted"/>
<evidence type="ECO:0000313" key="2">
    <source>
        <dbReference type="Proteomes" id="UP000299102"/>
    </source>
</evidence>
<dbReference type="AlphaFoldDB" id="A0A4C1TQE2"/>
<feature type="non-terminal residue" evidence="1">
    <location>
        <position position="122"/>
    </location>
</feature>
<name>A0A4C1TQE2_EUMVA</name>
<gene>
    <name evidence="1" type="ORF">EVAR_73430_1</name>
</gene>
<reference evidence="1 2" key="1">
    <citation type="journal article" date="2019" name="Commun. Biol.">
        <title>The bagworm genome reveals a unique fibroin gene that provides high tensile strength.</title>
        <authorList>
            <person name="Kono N."/>
            <person name="Nakamura H."/>
            <person name="Ohtoshi R."/>
            <person name="Tomita M."/>
            <person name="Numata K."/>
            <person name="Arakawa K."/>
        </authorList>
    </citation>
    <scope>NUCLEOTIDE SEQUENCE [LARGE SCALE GENOMIC DNA]</scope>
</reference>
<evidence type="ECO:0000313" key="1">
    <source>
        <dbReference type="EMBL" id="GBP16174.1"/>
    </source>
</evidence>
<protein>
    <submittedName>
        <fullName evidence="1">Uncharacterized protein</fullName>
    </submittedName>
</protein>
<keyword evidence="2" id="KW-1185">Reference proteome</keyword>
<accession>A0A4C1TQE2</accession>
<dbReference type="Proteomes" id="UP000299102">
    <property type="component" value="Unassembled WGS sequence"/>
</dbReference>